<comment type="caution">
    <text evidence="1">The sequence shown here is derived from an EMBL/GenBank/DDBJ whole genome shotgun (WGS) entry which is preliminary data.</text>
</comment>
<dbReference type="NCBIfam" id="NF045672">
    <property type="entry name" value="MCP_gp7_epsi_15"/>
    <property type="match status" value="1"/>
</dbReference>
<name>A0A0F9LYE2_9ZZZZ</name>
<protein>
    <recommendedName>
        <fullName evidence="2">Major capsid protein</fullName>
    </recommendedName>
</protein>
<evidence type="ECO:0000313" key="1">
    <source>
        <dbReference type="EMBL" id="KKM92171.1"/>
    </source>
</evidence>
<dbReference type="AlphaFoldDB" id="A0A0F9LYE2"/>
<proteinExistence type="predicted"/>
<accession>A0A0F9LYE2</accession>
<gene>
    <name evidence="1" type="ORF">LCGC14_1221100</name>
</gene>
<dbReference type="EMBL" id="LAZR01006430">
    <property type="protein sequence ID" value="KKM92171.1"/>
    <property type="molecule type" value="Genomic_DNA"/>
</dbReference>
<dbReference type="Pfam" id="PF20911">
    <property type="entry name" value="GP7"/>
    <property type="match status" value="1"/>
</dbReference>
<reference evidence="1" key="1">
    <citation type="journal article" date="2015" name="Nature">
        <title>Complex archaea that bridge the gap between prokaryotes and eukaryotes.</title>
        <authorList>
            <person name="Spang A."/>
            <person name="Saw J.H."/>
            <person name="Jorgensen S.L."/>
            <person name="Zaremba-Niedzwiedzka K."/>
            <person name="Martijn J."/>
            <person name="Lind A.E."/>
            <person name="van Eijk R."/>
            <person name="Schleper C."/>
            <person name="Guy L."/>
            <person name="Ettema T.J."/>
        </authorList>
    </citation>
    <scope>NUCLEOTIDE SEQUENCE</scope>
</reference>
<dbReference type="InterPro" id="IPR048813">
    <property type="entry name" value="GP7-like"/>
</dbReference>
<evidence type="ECO:0008006" key="2">
    <source>
        <dbReference type="Google" id="ProtNLM"/>
    </source>
</evidence>
<sequence length="343" mass="38702">MAITAVNLDDRENLLLAAKMTHNNEIIDVAEVLNEQNDIIADAIVQRGNDITSHVISRRTALPGSQWVKAGNGWNATTGLLNQVREEMGMLKARYLCPEDVMRIQPNPAKYRMQQERAYIESMGQELANTLVGNYAAGVLSPTVKPPEEFAGFQYRYNTLGTDFTNYVISNGHTADDNTNTSIWFIQWGAGRVYLTHPRNTDGGGLKKKDEGRVYTLGDNASGTASQRNNQLWAYVTEFSWDVGLAIEDTRTVKRLCNIDPDHTANDTLNEDFIIQIRNNFKGNDTVYMYCNETVFTQLQILAKDKTNVHWTENNPFGKPQLYFLDMPIRRLDAITNVEPVIS</sequence>
<organism evidence="1">
    <name type="scientific">marine sediment metagenome</name>
    <dbReference type="NCBI Taxonomy" id="412755"/>
    <lineage>
        <taxon>unclassified sequences</taxon>
        <taxon>metagenomes</taxon>
        <taxon>ecological metagenomes</taxon>
    </lineage>
</organism>